<reference evidence="6" key="3">
    <citation type="submission" date="2018-11" db="EMBL/GenBank/DDBJ databases">
        <authorList>
            <person name="Hwang Y.J."/>
            <person name="Hwang C.Y."/>
        </authorList>
    </citation>
    <scope>NUCLEOTIDE SEQUENCE</scope>
    <source>
        <strain evidence="6">R106</strain>
    </source>
</reference>
<dbReference type="SUPFAM" id="SSF51430">
    <property type="entry name" value="NAD(P)-linked oxidoreductase"/>
    <property type="match status" value="1"/>
</dbReference>
<dbReference type="GO" id="GO:0016491">
    <property type="term" value="F:oxidoreductase activity"/>
    <property type="evidence" value="ECO:0007669"/>
    <property type="project" value="UniProtKB-KW"/>
</dbReference>
<organism evidence="6 8">
    <name type="scientific">Shewanella psychromarinicola</name>
    <dbReference type="NCBI Taxonomy" id="2487742"/>
    <lineage>
        <taxon>Bacteria</taxon>
        <taxon>Pseudomonadati</taxon>
        <taxon>Pseudomonadota</taxon>
        <taxon>Gammaproteobacteria</taxon>
        <taxon>Alteromonadales</taxon>
        <taxon>Shewanellaceae</taxon>
        <taxon>Shewanella</taxon>
    </lineage>
</organism>
<reference evidence="5 7" key="1">
    <citation type="submission" date="2018-11" db="EMBL/GenBank/DDBJ databases">
        <title>Shewanella sp. M2.</title>
        <authorList>
            <person name="Hwang Y.J."/>
            <person name="Hwang C.Y."/>
        </authorList>
    </citation>
    <scope>NUCLEOTIDE SEQUENCE [LARGE SCALE GENOMIC DNA]</scope>
    <source>
        <strain evidence="5 7">M2</strain>
    </source>
</reference>
<dbReference type="RefSeq" id="WP_124012547.1">
    <property type="nucleotide sequence ID" value="NZ_CP034073.1"/>
</dbReference>
<proteinExistence type="inferred from homology"/>
<evidence type="ECO:0000313" key="7">
    <source>
        <dbReference type="Proteomes" id="UP000273778"/>
    </source>
</evidence>
<keyword evidence="1" id="KW-0521">NADP</keyword>
<dbReference type="KEGG" id="spsr:EGC80_07525"/>
<dbReference type="InterPro" id="IPR023210">
    <property type="entry name" value="NADP_OxRdtase_dom"/>
</dbReference>
<dbReference type="InterPro" id="IPR020471">
    <property type="entry name" value="AKR"/>
</dbReference>
<evidence type="ECO:0000313" key="5">
    <source>
        <dbReference type="EMBL" id="AZG34784.1"/>
    </source>
</evidence>
<evidence type="ECO:0000313" key="8">
    <source>
        <dbReference type="Proteomes" id="UP000278855"/>
    </source>
</evidence>
<dbReference type="Proteomes" id="UP000273778">
    <property type="component" value="Chromosome"/>
</dbReference>
<evidence type="ECO:0000259" key="4">
    <source>
        <dbReference type="Pfam" id="PF00248"/>
    </source>
</evidence>
<gene>
    <name evidence="6" type="ORF">EGC77_08840</name>
    <name evidence="5" type="ORF">EGC80_07525</name>
</gene>
<dbReference type="EMBL" id="CP034073">
    <property type="protein sequence ID" value="AZG34784.1"/>
    <property type="molecule type" value="Genomic_DNA"/>
</dbReference>
<dbReference type="FunFam" id="3.20.20.100:FF:000008">
    <property type="entry name" value="Aldo/keto reductase family oxidoreductase"/>
    <property type="match status" value="1"/>
</dbReference>
<dbReference type="Proteomes" id="UP000278855">
    <property type="component" value="Unassembled WGS sequence"/>
</dbReference>
<reference evidence="8" key="2">
    <citation type="submission" date="2018-11" db="EMBL/GenBank/DDBJ databases">
        <title>Shewanella sp. R106.</title>
        <authorList>
            <person name="Hwang Y.J."/>
            <person name="Hwang C.Y."/>
        </authorList>
    </citation>
    <scope>NUCLEOTIDE SEQUENCE [LARGE SCALE GENOMIC DNA]</scope>
    <source>
        <strain evidence="8">R106</strain>
    </source>
</reference>
<dbReference type="CDD" id="cd19092">
    <property type="entry name" value="AKR_BsYcsN_EcYdhF-like"/>
    <property type="match status" value="1"/>
</dbReference>
<name>A0A3N4E5C1_9GAMM</name>
<accession>A0A3N4E5C1</accession>
<sequence length="296" mass="33237">MSQPTFTFSDFIGGFWRIDAWNMSPQQRLALIEHYLELGVTCMDHADIYGIYQCETLFGEALTLKPSLRQQMQLISKCGIKPAFDGYDGRYVNHYDTSKAHIIKSVENSLTELTTDHLDVLLIHRPDPLMNADEIAAAFEQLHTQGKVSHFGVSNFTTSQFDLLQSRLNAPLITNQVEISPLTMQSLHDGVLDQCQQHRITPMAWSCLGGGEIFSANTPQALRIRNTLRDIAQQVGAQDISQVIYAWVRMHPSRPAPIIGSGNLERITSAVNSANIQLDRQQWFSIWQAAMGHSVP</sequence>
<dbReference type="PANTHER" id="PTHR43364:SF1">
    <property type="entry name" value="OXIDOREDUCTASE YDHF"/>
    <property type="match status" value="1"/>
</dbReference>
<dbReference type="PANTHER" id="PTHR43364">
    <property type="entry name" value="NADH-SPECIFIC METHYLGLYOXAL REDUCTASE-RELATED"/>
    <property type="match status" value="1"/>
</dbReference>
<dbReference type="GO" id="GO:0005829">
    <property type="term" value="C:cytosol"/>
    <property type="evidence" value="ECO:0007669"/>
    <property type="project" value="TreeGrafter"/>
</dbReference>
<protein>
    <submittedName>
        <fullName evidence="6">Oxidoreductase</fullName>
    </submittedName>
</protein>
<dbReference type="Gene3D" id="3.20.20.100">
    <property type="entry name" value="NADP-dependent oxidoreductase domain"/>
    <property type="match status" value="1"/>
</dbReference>
<keyword evidence="2" id="KW-0560">Oxidoreductase</keyword>
<dbReference type="InterPro" id="IPR036812">
    <property type="entry name" value="NAD(P)_OxRdtase_dom_sf"/>
</dbReference>
<evidence type="ECO:0000256" key="3">
    <source>
        <dbReference type="ARBA" id="ARBA00038157"/>
    </source>
</evidence>
<evidence type="ECO:0000256" key="2">
    <source>
        <dbReference type="ARBA" id="ARBA00023002"/>
    </source>
</evidence>
<comment type="similarity">
    <text evidence="3">Belongs to the aldo/keto reductase family. Aldo/keto reductase 2 subfamily.</text>
</comment>
<dbReference type="AlphaFoldDB" id="A0A3N4E5C1"/>
<feature type="domain" description="NADP-dependent oxidoreductase" evidence="4">
    <location>
        <begin position="14"/>
        <end position="286"/>
    </location>
</feature>
<keyword evidence="7" id="KW-1185">Reference proteome</keyword>
<dbReference type="EMBL" id="RKKB01000002">
    <property type="protein sequence ID" value="RPA33425.1"/>
    <property type="molecule type" value="Genomic_DNA"/>
</dbReference>
<dbReference type="InterPro" id="IPR050523">
    <property type="entry name" value="AKR_Detox_Biosynth"/>
</dbReference>
<dbReference type="OrthoDB" id="9768793at2"/>
<dbReference type="Pfam" id="PF00248">
    <property type="entry name" value="Aldo_ket_red"/>
    <property type="match status" value="1"/>
</dbReference>
<dbReference type="PRINTS" id="PR00069">
    <property type="entry name" value="ALDKETRDTASE"/>
</dbReference>
<evidence type="ECO:0000313" key="6">
    <source>
        <dbReference type="EMBL" id="RPA33425.1"/>
    </source>
</evidence>
<evidence type="ECO:0000256" key="1">
    <source>
        <dbReference type="ARBA" id="ARBA00022857"/>
    </source>
</evidence>